<sequence>MVPSARILLVLAAIMALHQVNGRTVFDVFRIHARITNRLPGGVTLRVHCKSKDDDLGFHDIAPNKYWGFKFFPNRFNTLFYCSVQWPGHFHYFNVFDNEDRDAEFMGRWIIKPEGPCWYITYRGVPYVYCRKWNS</sequence>
<dbReference type="PANTHER" id="PTHR31232:SF43">
    <property type="entry name" value="S-PROTEIN HOMOLOG 29-RELATED"/>
    <property type="match status" value="1"/>
</dbReference>
<keyword evidence="3 6" id="KW-0713">Self-incompatibility</keyword>
<dbReference type="AlphaFoldDB" id="A0ABD3JIP5"/>
<protein>
    <recommendedName>
        <fullName evidence="6">S-protein homolog</fullName>
    </recommendedName>
</protein>
<name>A0ABD3JIP5_EUCGL</name>
<gene>
    <name evidence="7" type="ORF">ACJRO7_031636</name>
</gene>
<reference evidence="7 8" key="1">
    <citation type="submission" date="2024-11" db="EMBL/GenBank/DDBJ databases">
        <title>Chromosome-level genome assembly of Eucalyptus globulus Labill. provides insights into its genome evolution.</title>
        <authorList>
            <person name="Li X."/>
        </authorList>
    </citation>
    <scope>NUCLEOTIDE SEQUENCE [LARGE SCALE GENOMIC DNA]</scope>
    <source>
        <strain evidence="7">CL2024</strain>
        <tissue evidence="7">Fresh tender leaves</tissue>
    </source>
</reference>
<evidence type="ECO:0000313" key="7">
    <source>
        <dbReference type="EMBL" id="KAL3726768.1"/>
    </source>
</evidence>
<comment type="similarity">
    <text evidence="2 6">Belongs to the plant self-incompatibility (S1) protein family.</text>
</comment>
<feature type="signal peptide" evidence="6">
    <location>
        <begin position="1"/>
        <end position="22"/>
    </location>
</feature>
<dbReference type="PANTHER" id="PTHR31232">
    <property type="match status" value="1"/>
</dbReference>
<keyword evidence="8" id="KW-1185">Reference proteome</keyword>
<dbReference type="GO" id="GO:0005576">
    <property type="term" value="C:extracellular region"/>
    <property type="evidence" value="ECO:0007669"/>
    <property type="project" value="UniProtKB-SubCell"/>
</dbReference>
<keyword evidence="5 6" id="KW-0732">Signal</keyword>
<dbReference type="GO" id="GO:0060320">
    <property type="term" value="P:rejection of self pollen"/>
    <property type="evidence" value="ECO:0007669"/>
    <property type="project" value="UniProtKB-KW"/>
</dbReference>
<evidence type="ECO:0000256" key="3">
    <source>
        <dbReference type="ARBA" id="ARBA00022471"/>
    </source>
</evidence>
<evidence type="ECO:0000256" key="6">
    <source>
        <dbReference type="RuleBase" id="RU367044"/>
    </source>
</evidence>
<dbReference type="Proteomes" id="UP001634007">
    <property type="component" value="Unassembled WGS sequence"/>
</dbReference>
<feature type="chain" id="PRO_5044527709" description="S-protein homolog" evidence="6">
    <location>
        <begin position="23"/>
        <end position="135"/>
    </location>
</feature>
<dbReference type="Pfam" id="PF05938">
    <property type="entry name" value="Self-incomp_S1"/>
    <property type="match status" value="1"/>
</dbReference>
<dbReference type="EMBL" id="JBJKBG010000008">
    <property type="protein sequence ID" value="KAL3726768.1"/>
    <property type="molecule type" value="Genomic_DNA"/>
</dbReference>
<proteinExistence type="inferred from homology"/>
<evidence type="ECO:0000256" key="4">
    <source>
        <dbReference type="ARBA" id="ARBA00022525"/>
    </source>
</evidence>
<comment type="caution">
    <text evidence="7">The sequence shown here is derived from an EMBL/GenBank/DDBJ whole genome shotgun (WGS) entry which is preliminary data.</text>
</comment>
<evidence type="ECO:0000256" key="5">
    <source>
        <dbReference type="ARBA" id="ARBA00022729"/>
    </source>
</evidence>
<organism evidence="7 8">
    <name type="scientific">Eucalyptus globulus</name>
    <name type="common">Tasmanian blue gum</name>
    <dbReference type="NCBI Taxonomy" id="34317"/>
    <lineage>
        <taxon>Eukaryota</taxon>
        <taxon>Viridiplantae</taxon>
        <taxon>Streptophyta</taxon>
        <taxon>Embryophyta</taxon>
        <taxon>Tracheophyta</taxon>
        <taxon>Spermatophyta</taxon>
        <taxon>Magnoliopsida</taxon>
        <taxon>eudicotyledons</taxon>
        <taxon>Gunneridae</taxon>
        <taxon>Pentapetalae</taxon>
        <taxon>rosids</taxon>
        <taxon>malvids</taxon>
        <taxon>Myrtales</taxon>
        <taxon>Myrtaceae</taxon>
        <taxon>Myrtoideae</taxon>
        <taxon>Eucalypteae</taxon>
        <taxon>Eucalyptus</taxon>
    </lineage>
</organism>
<evidence type="ECO:0000313" key="8">
    <source>
        <dbReference type="Proteomes" id="UP001634007"/>
    </source>
</evidence>
<comment type="subcellular location">
    <subcellularLocation>
        <location evidence="1 6">Secreted</location>
    </subcellularLocation>
</comment>
<keyword evidence="4 6" id="KW-0964">Secreted</keyword>
<evidence type="ECO:0000256" key="2">
    <source>
        <dbReference type="ARBA" id="ARBA00005581"/>
    </source>
</evidence>
<accession>A0ABD3JIP5</accession>
<evidence type="ECO:0000256" key="1">
    <source>
        <dbReference type="ARBA" id="ARBA00004613"/>
    </source>
</evidence>
<dbReference type="InterPro" id="IPR010264">
    <property type="entry name" value="Self-incomp_S1"/>
</dbReference>